<evidence type="ECO:0000256" key="1">
    <source>
        <dbReference type="SAM" id="Coils"/>
    </source>
</evidence>
<dbReference type="RefSeq" id="XP_068368105.1">
    <property type="nucleotide sequence ID" value="XM_068497929.1"/>
</dbReference>
<keyword evidence="4" id="KW-1185">Reference proteome</keyword>
<evidence type="ECO:0000313" key="3">
    <source>
        <dbReference type="EMBL" id="OHT14969.1"/>
    </source>
</evidence>
<feature type="region of interest" description="Disordered" evidence="2">
    <location>
        <begin position="1"/>
        <end position="39"/>
    </location>
</feature>
<feature type="coiled-coil region" evidence="1">
    <location>
        <begin position="75"/>
        <end position="152"/>
    </location>
</feature>
<evidence type="ECO:0000313" key="4">
    <source>
        <dbReference type="Proteomes" id="UP000179807"/>
    </source>
</evidence>
<dbReference type="EMBL" id="MLAK01000292">
    <property type="protein sequence ID" value="OHT14969.1"/>
    <property type="molecule type" value="Genomic_DNA"/>
</dbReference>
<accession>A0A1J4KUL1</accession>
<reference evidence="3" key="1">
    <citation type="submission" date="2016-10" db="EMBL/GenBank/DDBJ databases">
        <authorList>
            <person name="Benchimol M."/>
            <person name="Almeida L.G."/>
            <person name="Vasconcelos A.T."/>
            <person name="Perreira-Neves A."/>
            <person name="Rosa I.A."/>
            <person name="Tasca T."/>
            <person name="Bogo M.R."/>
            <person name="de Souza W."/>
        </authorList>
    </citation>
    <scope>NUCLEOTIDE SEQUENCE [LARGE SCALE GENOMIC DNA]</scope>
    <source>
        <strain evidence="3">K</strain>
    </source>
</reference>
<dbReference type="Proteomes" id="UP000179807">
    <property type="component" value="Unassembled WGS sequence"/>
</dbReference>
<keyword evidence="1" id="KW-0175">Coiled coil</keyword>
<sequence length="158" mass="18063">MSNSRVTKTPPRSPRTAKSKASGRSNDSPGNDSSASEEAVLIVNEEREALRKKLIQDAKDLLDYVVIEMTVGSQIESTKKQIKELTKLCRDENRTIVDLEKQIHEEELKAEMMDQEGFVDDDMNDDKNIDTIVELERQLKALYAEKAELLNKRQKKKK</sequence>
<name>A0A1J4KUL1_9EUKA</name>
<gene>
    <name evidence="3" type="ORF">TRFO_14633</name>
</gene>
<organism evidence="3 4">
    <name type="scientific">Tritrichomonas foetus</name>
    <dbReference type="NCBI Taxonomy" id="1144522"/>
    <lineage>
        <taxon>Eukaryota</taxon>
        <taxon>Metamonada</taxon>
        <taxon>Parabasalia</taxon>
        <taxon>Tritrichomonadida</taxon>
        <taxon>Tritrichomonadidae</taxon>
        <taxon>Tritrichomonas</taxon>
    </lineage>
</organism>
<dbReference type="VEuPathDB" id="TrichDB:TRFO_14633"/>
<dbReference type="GeneID" id="94832633"/>
<evidence type="ECO:0000256" key="2">
    <source>
        <dbReference type="SAM" id="MobiDB-lite"/>
    </source>
</evidence>
<dbReference type="AlphaFoldDB" id="A0A1J4KUL1"/>
<protein>
    <submittedName>
        <fullName evidence="3">Uncharacterized protein</fullName>
    </submittedName>
</protein>
<proteinExistence type="predicted"/>
<comment type="caution">
    <text evidence="3">The sequence shown here is derived from an EMBL/GenBank/DDBJ whole genome shotgun (WGS) entry which is preliminary data.</text>
</comment>
<feature type="compositionally biased region" description="Polar residues" evidence="2">
    <location>
        <begin position="22"/>
        <end position="36"/>
    </location>
</feature>